<name>A0A386HMU4_9BACT</name>
<organism evidence="2 3">
    <name type="scientific">Arachidicoccus soli</name>
    <dbReference type="NCBI Taxonomy" id="2341117"/>
    <lineage>
        <taxon>Bacteria</taxon>
        <taxon>Pseudomonadati</taxon>
        <taxon>Bacteroidota</taxon>
        <taxon>Chitinophagia</taxon>
        <taxon>Chitinophagales</taxon>
        <taxon>Chitinophagaceae</taxon>
        <taxon>Arachidicoccus</taxon>
    </lineage>
</organism>
<proteinExistence type="predicted"/>
<dbReference type="RefSeq" id="WP_119985886.1">
    <property type="nucleotide sequence ID" value="NZ_CP032489.1"/>
</dbReference>
<feature type="transmembrane region" description="Helical" evidence="1">
    <location>
        <begin position="122"/>
        <end position="143"/>
    </location>
</feature>
<evidence type="ECO:0000313" key="2">
    <source>
        <dbReference type="EMBL" id="AYD47115.1"/>
    </source>
</evidence>
<feature type="transmembrane region" description="Helical" evidence="1">
    <location>
        <begin position="82"/>
        <end position="102"/>
    </location>
</feature>
<evidence type="ECO:0008006" key="4">
    <source>
        <dbReference type="Google" id="ProtNLM"/>
    </source>
</evidence>
<protein>
    <recommendedName>
        <fullName evidence="4">DUF4149 domain-containing protein</fullName>
    </recommendedName>
</protein>
<evidence type="ECO:0000256" key="1">
    <source>
        <dbReference type="SAM" id="Phobius"/>
    </source>
</evidence>
<dbReference type="EMBL" id="CP032489">
    <property type="protein sequence ID" value="AYD47115.1"/>
    <property type="molecule type" value="Genomic_DNA"/>
</dbReference>
<dbReference type="Proteomes" id="UP000266118">
    <property type="component" value="Chromosome"/>
</dbReference>
<dbReference type="OrthoDB" id="1098954at2"/>
<feature type="transmembrane region" description="Helical" evidence="1">
    <location>
        <begin position="46"/>
        <end position="70"/>
    </location>
</feature>
<sequence>MKSNKGYNVAIASTFIWIGFLCAISFMEAWLKFRAPGVTIEIGLGIGKLVFGALNKVEIVLSIIILFNLLVNNIGMPFAQKVYFYVAFVIVILETFWALPALDKIANLVIQDRPLPASNLHIYYVVMEVIKLGCLILFGLYLLNKKSSISLKK</sequence>
<reference evidence="2 3" key="1">
    <citation type="submission" date="2018-09" db="EMBL/GenBank/DDBJ databases">
        <title>Arachidicoccus sp. nov., a bacterium isolated from soil.</title>
        <authorList>
            <person name="Weon H.-Y."/>
            <person name="Kwon S.-W."/>
            <person name="Lee S.A."/>
        </authorList>
    </citation>
    <scope>NUCLEOTIDE SEQUENCE [LARGE SCALE GENOMIC DNA]</scope>
    <source>
        <strain evidence="2 3">KIS59-12</strain>
    </source>
</reference>
<evidence type="ECO:0000313" key="3">
    <source>
        <dbReference type="Proteomes" id="UP000266118"/>
    </source>
</evidence>
<gene>
    <name evidence="2" type="ORF">D6B99_05500</name>
</gene>
<feature type="transmembrane region" description="Helical" evidence="1">
    <location>
        <begin position="7"/>
        <end position="26"/>
    </location>
</feature>
<keyword evidence="1" id="KW-0472">Membrane</keyword>
<keyword evidence="3" id="KW-1185">Reference proteome</keyword>
<dbReference type="KEGG" id="ark:D6B99_05500"/>
<dbReference type="AlphaFoldDB" id="A0A386HMU4"/>
<keyword evidence="1" id="KW-1133">Transmembrane helix</keyword>
<accession>A0A386HMU4</accession>
<keyword evidence="1" id="KW-0812">Transmembrane</keyword>